<dbReference type="Proteomes" id="UP001227268">
    <property type="component" value="Unassembled WGS sequence"/>
</dbReference>
<dbReference type="EMBL" id="JASBWT010000027">
    <property type="protein sequence ID" value="KAJ9094071.1"/>
    <property type="molecule type" value="Genomic_DNA"/>
</dbReference>
<name>A0ACC2V4V7_9TREE</name>
<evidence type="ECO:0000313" key="2">
    <source>
        <dbReference type="Proteomes" id="UP001227268"/>
    </source>
</evidence>
<keyword evidence="2" id="KW-1185">Reference proteome</keyword>
<proteinExistence type="predicted"/>
<reference evidence="1" key="1">
    <citation type="submission" date="2023-04" db="EMBL/GenBank/DDBJ databases">
        <title>Draft Genome sequencing of Naganishia species isolated from polar environments using Oxford Nanopore Technology.</title>
        <authorList>
            <person name="Leo P."/>
            <person name="Venkateswaran K."/>
        </authorList>
    </citation>
    <scope>NUCLEOTIDE SEQUENCE</scope>
    <source>
        <strain evidence="1">MNA-CCFEE 5423</strain>
    </source>
</reference>
<comment type="caution">
    <text evidence="1">The sequence shown here is derived from an EMBL/GenBank/DDBJ whole genome shotgun (WGS) entry which is preliminary data.</text>
</comment>
<gene>
    <name evidence="1" type="ORF">QFC21_006172</name>
</gene>
<evidence type="ECO:0000313" key="1">
    <source>
        <dbReference type="EMBL" id="KAJ9094071.1"/>
    </source>
</evidence>
<protein>
    <submittedName>
        <fullName evidence="1">Uncharacterized protein</fullName>
    </submittedName>
</protein>
<organism evidence="1 2">
    <name type="scientific">Naganishia friedmannii</name>
    <dbReference type="NCBI Taxonomy" id="89922"/>
    <lineage>
        <taxon>Eukaryota</taxon>
        <taxon>Fungi</taxon>
        <taxon>Dikarya</taxon>
        <taxon>Basidiomycota</taxon>
        <taxon>Agaricomycotina</taxon>
        <taxon>Tremellomycetes</taxon>
        <taxon>Filobasidiales</taxon>
        <taxon>Filobasidiaceae</taxon>
        <taxon>Naganishia</taxon>
    </lineage>
</organism>
<sequence>MPQQPSSTTRLWLALYLLIQFGSSLVAAESRGSKHTCTPDACVQGTLSAGQVGAKILRPEIHLYPGTYSSSSSPHLVDLLPRTKFLSPGSTANSTTTDNTDDDDQEPEQIPFGNTFIQPFKGSTVTISLNGDYAAGEWTIVVQRLAGDIQWYERTGYQDFLDSVSLDQLALINGNASAGTLQHFNTSTANISTSIKGWQSLLLPPDTYIKFSSASRSSSSSSMGSPDGGLLIRGSIPNRRALSRDAQGQGWSMDFGGQEWMIGSGAFGLAFSSSQSDVVQPAC</sequence>
<accession>A0ACC2V4V7</accession>